<sequence length="117" mass="13143">LVFNHSPTHLPHACHSSPSLYTTPLLNAFTCHSIPTLMELVTLGFLSDSQHTNQGPLLLREVPYHTLRCFLEIQPMGAPSQTLLSLCTKSFTRIHSWLDNPYSASQSHHIQLRRVSA</sequence>
<evidence type="ECO:0000313" key="2">
    <source>
        <dbReference type="Proteomes" id="UP000799118"/>
    </source>
</evidence>
<reference evidence="1" key="1">
    <citation type="journal article" date="2019" name="Environ. Microbiol.">
        <title>Fungal ecological strategies reflected in gene transcription - a case study of two litter decomposers.</title>
        <authorList>
            <person name="Barbi F."/>
            <person name="Kohler A."/>
            <person name="Barry K."/>
            <person name="Baskaran P."/>
            <person name="Daum C."/>
            <person name="Fauchery L."/>
            <person name="Ihrmark K."/>
            <person name="Kuo A."/>
            <person name="LaButti K."/>
            <person name="Lipzen A."/>
            <person name="Morin E."/>
            <person name="Grigoriev I.V."/>
            <person name="Henrissat B."/>
            <person name="Lindahl B."/>
            <person name="Martin F."/>
        </authorList>
    </citation>
    <scope>NUCLEOTIDE SEQUENCE</scope>
    <source>
        <strain evidence="1">JB14</strain>
    </source>
</reference>
<keyword evidence="2" id="KW-1185">Reference proteome</keyword>
<organism evidence="1 2">
    <name type="scientific">Gymnopus androsaceus JB14</name>
    <dbReference type="NCBI Taxonomy" id="1447944"/>
    <lineage>
        <taxon>Eukaryota</taxon>
        <taxon>Fungi</taxon>
        <taxon>Dikarya</taxon>
        <taxon>Basidiomycota</taxon>
        <taxon>Agaricomycotina</taxon>
        <taxon>Agaricomycetes</taxon>
        <taxon>Agaricomycetidae</taxon>
        <taxon>Agaricales</taxon>
        <taxon>Marasmiineae</taxon>
        <taxon>Omphalotaceae</taxon>
        <taxon>Gymnopus</taxon>
    </lineage>
</organism>
<evidence type="ECO:0000313" key="1">
    <source>
        <dbReference type="EMBL" id="KAE9398692.1"/>
    </source>
</evidence>
<proteinExistence type="predicted"/>
<feature type="non-terminal residue" evidence="1">
    <location>
        <position position="1"/>
    </location>
</feature>
<protein>
    <submittedName>
        <fullName evidence="1">Uncharacterized protein</fullName>
    </submittedName>
</protein>
<dbReference type="Proteomes" id="UP000799118">
    <property type="component" value="Unassembled WGS sequence"/>
</dbReference>
<dbReference type="EMBL" id="ML769479">
    <property type="protein sequence ID" value="KAE9398692.1"/>
    <property type="molecule type" value="Genomic_DNA"/>
</dbReference>
<dbReference type="AlphaFoldDB" id="A0A6A4HIQ6"/>
<gene>
    <name evidence="1" type="ORF">BT96DRAFT_1105615</name>
</gene>
<accession>A0A6A4HIQ6</accession>
<name>A0A6A4HIQ6_9AGAR</name>